<sequence>TACRTQRKSIRNQWFKRKLTSTSGQASGRVPFFRHENSIRFCEDPFTCTRMQGDSKLTLLEKSY</sequence>
<name>A0A8J2L0C5_9HEXA</name>
<keyword evidence="2" id="KW-1185">Reference proteome</keyword>
<dbReference type="AlphaFoldDB" id="A0A8J2L0C5"/>
<dbReference type="OrthoDB" id="5779735at2759"/>
<organism evidence="1 2">
    <name type="scientific">Allacma fusca</name>
    <dbReference type="NCBI Taxonomy" id="39272"/>
    <lineage>
        <taxon>Eukaryota</taxon>
        <taxon>Metazoa</taxon>
        <taxon>Ecdysozoa</taxon>
        <taxon>Arthropoda</taxon>
        <taxon>Hexapoda</taxon>
        <taxon>Collembola</taxon>
        <taxon>Symphypleona</taxon>
        <taxon>Sminthuridae</taxon>
        <taxon>Allacma</taxon>
    </lineage>
</organism>
<reference evidence="1" key="1">
    <citation type="submission" date="2021-06" db="EMBL/GenBank/DDBJ databases">
        <authorList>
            <person name="Hodson N. C."/>
            <person name="Mongue J. A."/>
            <person name="Jaron S. K."/>
        </authorList>
    </citation>
    <scope>NUCLEOTIDE SEQUENCE</scope>
</reference>
<protein>
    <submittedName>
        <fullName evidence="1">Uncharacterized protein</fullName>
    </submittedName>
</protein>
<evidence type="ECO:0000313" key="2">
    <source>
        <dbReference type="Proteomes" id="UP000708208"/>
    </source>
</evidence>
<feature type="non-terminal residue" evidence="1">
    <location>
        <position position="1"/>
    </location>
</feature>
<accession>A0A8J2L0C5</accession>
<proteinExistence type="predicted"/>
<dbReference type="Proteomes" id="UP000708208">
    <property type="component" value="Unassembled WGS sequence"/>
</dbReference>
<comment type="caution">
    <text evidence="1">The sequence shown here is derived from an EMBL/GenBank/DDBJ whole genome shotgun (WGS) entry which is preliminary data.</text>
</comment>
<evidence type="ECO:0000313" key="1">
    <source>
        <dbReference type="EMBL" id="CAG7785283.1"/>
    </source>
</evidence>
<gene>
    <name evidence="1" type="ORF">AFUS01_LOCUS23915</name>
</gene>
<dbReference type="EMBL" id="CAJVCH010292848">
    <property type="protein sequence ID" value="CAG7785283.1"/>
    <property type="molecule type" value="Genomic_DNA"/>
</dbReference>